<keyword evidence="2" id="KW-0238">DNA-binding</keyword>
<feature type="compositionally biased region" description="Basic residues" evidence="1">
    <location>
        <begin position="29"/>
        <end position="39"/>
    </location>
</feature>
<protein>
    <submittedName>
        <fullName evidence="2">Transcription factor with zinc finger DNA-binding motif, putative</fullName>
    </submittedName>
</protein>
<feature type="non-terminal residue" evidence="2">
    <location>
        <position position="1"/>
    </location>
</feature>
<evidence type="ECO:0000313" key="3">
    <source>
        <dbReference type="Proteomes" id="UP000011777"/>
    </source>
</evidence>
<sequence>CSEEKPTCEYCAYTNRVCEYPILNPPKKDTKRRNRRKAKRVDIEPLPTPPLQPYNARSSESSATPSVHDIDDDFEVEPPYHYDELTRDLVLTQSTSMLGISKFELRLLQFFDQQCIYMFSFGIHDHVHNTWKYKVPYLFLESELVRKSMFSLAATVLSAALDLNLVQNHDAFTDERSLTKLYNLNPKDRNSMFMETANYFLEVIRATRDMIAPTIDSPTYPNFEDPLVAKELTVSSILIFIYLVVNPQQMVPLIDFTRQSTDLIQIAKGMRSTTLNCYPVVSKSEISGILNYRDTSSMKPPCYKTCNYPVIVELKRGVEELETDEVSSSQSRNMAVLKDTIELLAREIYSICFESDVC</sequence>
<dbReference type="PANTHER" id="PTHR47657:SF7">
    <property type="entry name" value="STEROL REGULATORY ELEMENT-BINDING PROTEIN ECM22"/>
    <property type="match status" value="1"/>
</dbReference>
<dbReference type="STRING" id="1245528.M3K4R1"/>
<accession>M3K4R1</accession>
<evidence type="ECO:0000256" key="1">
    <source>
        <dbReference type="SAM" id="MobiDB-lite"/>
    </source>
</evidence>
<comment type="caution">
    <text evidence="2">The sequence shown here is derived from an EMBL/GenBank/DDBJ whole genome shotgun (WGS) entry which is preliminary data.</text>
</comment>
<dbReference type="EMBL" id="AOGT01000318">
    <property type="protein sequence ID" value="EMG50260.1"/>
    <property type="molecule type" value="Genomic_DNA"/>
</dbReference>
<gene>
    <name evidence="2" type="ORF">G210_4704</name>
</gene>
<dbReference type="InterPro" id="IPR052400">
    <property type="entry name" value="Zn2-C6_fungal_TF"/>
</dbReference>
<dbReference type="GO" id="GO:0003677">
    <property type="term" value="F:DNA binding"/>
    <property type="evidence" value="ECO:0007669"/>
    <property type="project" value="UniProtKB-KW"/>
</dbReference>
<reference evidence="2 3" key="1">
    <citation type="submission" date="2013-02" db="EMBL/GenBank/DDBJ databases">
        <title>Genome sequence of Candida maltosa Xu316, a potential industrial strain for xylitol and ethanol production.</title>
        <authorList>
            <person name="Yu J."/>
            <person name="Wang Q."/>
            <person name="Geng X."/>
            <person name="Bao W."/>
            <person name="He P."/>
            <person name="Cai J."/>
        </authorList>
    </citation>
    <scope>NUCLEOTIDE SEQUENCE [LARGE SCALE GENOMIC DNA]</scope>
    <source>
        <strain evidence="3">Xu316</strain>
    </source>
</reference>
<feature type="region of interest" description="Disordered" evidence="1">
    <location>
        <begin position="24"/>
        <end position="67"/>
    </location>
</feature>
<dbReference type="AlphaFoldDB" id="M3K4R1"/>
<evidence type="ECO:0000313" key="2">
    <source>
        <dbReference type="EMBL" id="EMG50260.1"/>
    </source>
</evidence>
<dbReference type="HOGENOM" id="CLU_034207_0_0_1"/>
<name>M3K4R1_CANMX</name>
<dbReference type="PANTHER" id="PTHR47657">
    <property type="entry name" value="STEROL REGULATORY ELEMENT-BINDING PROTEIN ECM22"/>
    <property type="match status" value="1"/>
</dbReference>
<organism evidence="2 3">
    <name type="scientific">Candida maltosa (strain Xu316)</name>
    <name type="common">Yeast</name>
    <dbReference type="NCBI Taxonomy" id="1245528"/>
    <lineage>
        <taxon>Eukaryota</taxon>
        <taxon>Fungi</taxon>
        <taxon>Dikarya</taxon>
        <taxon>Ascomycota</taxon>
        <taxon>Saccharomycotina</taxon>
        <taxon>Pichiomycetes</taxon>
        <taxon>Debaryomycetaceae</taxon>
        <taxon>Candida/Lodderomyces clade</taxon>
        <taxon>Candida</taxon>
    </lineage>
</organism>
<feature type="compositionally biased region" description="Polar residues" evidence="1">
    <location>
        <begin position="55"/>
        <end position="65"/>
    </location>
</feature>
<proteinExistence type="predicted"/>
<dbReference type="OrthoDB" id="3546279at2759"/>
<dbReference type="eggNOG" id="ENOG502QW5G">
    <property type="taxonomic scope" value="Eukaryota"/>
</dbReference>
<dbReference type="Proteomes" id="UP000011777">
    <property type="component" value="Unassembled WGS sequence"/>
</dbReference>
<keyword evidence="3" id="KW-1185">Reference proteome</keyword>
<feature type="non-terminal residue" evidence="2">
    <location>
        <position position="358"/>
    </location>
</feature>
<dbReference type="GO" id="GO:0000981">
    <property type="term" value="F:DNA-binding transcription factor activity, RNA polymerase II-specific"/>
    <property type="evidence" value="ECO:0007669"/>
    <property type="project" value="TreeGrafter"/>
</dbReference>